<dbReference type="OrthoDB" id="103611at2157"/>
<dbReference type="GO" id="GO:0010181">
    <property type="term" value="F:FMN binding"/>
    <property type="evidence" value="ECO:0007669"/>
    <property type="project" value="TreeGrafter"/>
</dbReference>
<dbReference type="EMBL" id="CP009506">
    <property type="protein sequence ID" value="AKB28495.1"/>
    <property type="molecule type" value="Genomic_DNA"/>
</dbReference>
<dbReference type="RefSeq" id="WP_052721590.1">
    <property type="nucleotide sequence ID" value="NZ_CP009506.1"/>
</dbReference>
<dbReference type="HOGENOM" id="CLU_1976559_0_0_2"/>
<gene>
    <name evidence="1" type="ORF">MSSIT_1776</name>
</gene>
<evidence type="ECO:0000313" key="1">
    <source>
        <dbReference type="EMBL" id="AKB28495.1"/>
    </source>
</evidence>
<keyword evidence="2" id="KW-1185">Reference proteome</keyword>
<name>A0A0E3P4F7_9EURY</name>
<organism evidence="1 2">
    <name type="scientific">Methanosarcina siciliae T4/M</name>
    <dbReference type="NCBI Taxonomy" id="1434120"/>
    <lineage>
        <taxon>Archaea</taxon>
        <taxon>Methanobacteriati</taxon>
        <taxon>Methanobacteriota</taxon>
        <taxon>Stenosarchaea group</taxon>
        <taxon>Methanomicrobia</taxon>
        <taxon>Methanosarcinales</taxon>
        <taxon>Methanosarcinaceae</taxon>
        <taxon>Methanosarcina</taxon>
    </lineage>
</organism>
<accession>A0A0E3P4F7</accession>
<dbReference type="GO" id="GO:0006783">
    <property type="term" value="P:heme biosynthetic process"/>
    <property type="evidence" value="ECO:0007669"/>
    <property type="project" value="TreeGrafter"/>
</dbReference>
<sequence>MAPVAIFALGPFHDEEEEWKEVRARLDKELEKFPLLTPIVTEIFGGKYDEEKLRFPDNIILKLPGSPLHNMPATDIRDWKAIRDWESKLAAQFQPPWHTERNGKMVKTKIKLKIQVPTLQDSDPNL</sequence>
<dbReference type="PATRIC" id="fig|1434120.4.peg.2269"/>
<dbReference type="InterPro" id="IPR052200">
    <property type="entry name" value="Protoporphyrinogen_IX_DH"/>
</dbReference>
<dbReference type="PANTHER" id="PTHR38030">
    <property type="entry name" value="PROTOPORPHYRINOGEN IX DEHYDROGENASE [MENAQUINONE]"/>
    <property type="match status" value="1"/>
</dbReference>
<dbReference type="KEGG" id="msw:MSSIT_1776"/>
<protein>
    <submittedName>
        <fullName evidence="1">Flavodoxin</fullName>
    </submittedName>
</protein>
<dbReference type="PANTHER" id="PTHR38030:SF2">
    <property type="entry name" value="PROTOPORPHYRINOGEN IX DEHYDROGENASE [QUINONE]"/>
    <property type="match status" value="1"/>
</dbReference>
<proteinExistence type="predicted"/>
<reference evidence="1 2" key="1">
    <citation type="submission" date="2014-07" db="EMBL/GenBank/DDBJ databases">
        <title>Methanogenic archaea and the global carbon cycle.</title>
        <authorList>
            <person name="Henriksen J.R."/>
            <person name="Luke J."/>
            <person name="Reinhart S."/>
            <person name="Benedict M.N."/>
            <person name="Youngblut N.D."/>
            <person name="Metcalf M.E."/>
            <person name="Whitaker R.J."/>
            <person name="Metcalf W.W."/>
        </authorList>
    </citation>
    <scope>NUCLEOTIDE SEQUENCE [LARGE SCALE GENOMIC DNA]</scope>
    <source>
        <strain evidence="1 2">T4/M</strain>
    </source>
</reference>
<dbReference type="AlphaFoldDB" id="A0A0E3P4F7"/>
<evidence type="ECO:0000313" key="2">
    <source>
        <dbReference type="Proteomes" id="UP000033111"/>
    </source>
</evidence>
<dbReference type="GO" id="GO:0070819">
    <property type="term" value="F:menaquinone-dependent protoporphyrinogen oxidase activity"/>
    <property type="evidence" value="ECO:0007669"/>
    <property type="project" value="TreeGrafter"/>
</dbReference>
<dbReference type="Proteomes" id="UP000033111">
    <property type="component" value="Chromosome"/>
</dbReference>
<dbReference type="GeneID" id="24860620"/>